<organism evidence="1 2">
    <name type="scientific">Nephila pilipes</name>
    <name type="common">Giant wood spider</name>
    <name type="synonym">Nephila maculata</name>
    <dbReference type="NCBI Taxonomy" id="299642"/>
    <lineage>
        <taxon>Eukaryota</taxon>
        <taxon>Metazoa</taxon>
        <taxon>Ecdysozoa</taxon>
        <taxon>Arthropoda</taxon>
        <taxon>Chelicerata</taxon>
        <taxon>Arachnida</taxon>
        <taxon>Araneae</taxon>
        <taxon>Araneomorphae</taxon>
        <taxon>Entelegynae</taxon>
        <taxon>Araneoidea</taxon>
        <taxon>Nephilidae</taxon>
        <taxon>Nephila</taxon>
    </lineage>
</organism>
<dbReference type="EMBL" id="BMAW01008854">
    <property type="protein sequence ID" value="GFT10702.1"/>
    <property type="molecule type" value="Genomic_DNA"/>
</dbReference>
<evidence type="ECO:0000313" key="1">
    <source>
        <dbReference type="EMBL" id="GFT10702.1"/>
    </source>
</evidence>
<keyword evidence="2" id="KW-1185">Reference proteome</keyword>
<gene>
    <name evidence="1" type="ORF">NPIL_215921</name>
</gene>
<proteinExistence type="predicted"/>
<protein>
    <submittedName>
        <fullName evidence="1">Uncharacterized protein</fullName>
    </submittedName>
</protein>
<reference evidence="1" key="1">
    <citation type="submission" date="2020-08" db="EMBL/GenBank/DDBJ databases">
        <title>Multicomponent nature underlies the extraordinary mechanical properties of spider dragline silk.</title>
        <authorList>
            <person name="Kono N."/>
            <person name="Nakamura H."/>
            <person name="Mori M."/>
            <person name="Yoshida Y."/>
            <person name="Ohtoshi R."/>
            <person name="Malay A.D."/>
            <person name="Moran D.A.P."/>
            <person name="Tomita M."/>
            <person name="Numata K."/>
            <person name="Arakawa K."/>
        </authorList>
    </citation>
    <scope>NUCLEOTIDE SEQUENCE</scope>
</reference>
<dbReference type="AlphaFoldDB" id="A0A8X6NEH5"/>
<accession>A0A8X6NEH5</accession>
<sequence>MGSSLCWKERGFVRIPMPGRNRLKRHFLKRKEEKIGVFQNTGESASIGPQLIGLRSSVWPPTRGQLVIPDSLLRMNSVCFLLVRLYSVDLELLVMSGSEALPFEDRLLFRSDVRQNFFISRDDAEDSPPCFAYAVAPFEGVVNSKETNVFLSRNVQRMQRDIDF</sequence>
<evidence type="ECO:0000313" key="2">
    <source>
        <dbReference type="Proteomes" id="UP000887013"/>
    </source>
</evidence>
<dbReference type="Proteomes" id="UP000887013">
    <property type="component" value="Unassembled WGS sequence"/>
</dbReference>
<name>A0A8X6NEH5_NEPPI</name>
<comment type="caution">
    <text evidence="1">The sequence shown here is derived from an EMBL/GenBank/DDBJ whole genome shotgun (WGS) entry which is preliminary data.</text>
</comment>